<dbReference type="KEGG" id="pbs:Plabr_3699"/>
<name>F0SR45_RUBBR</name>
<protein>
    <submittedName>
        <fullName evidence="1">Uncharacterized protein</fullName>
    </submittedName>
</protein>
<evidence type="ECO:0000313" key="1">
    <source>
        <dbReference type="EMBL" id="ADY61292.1"/>
    </source>
</evidence>
<dbReference type="Proteomes" id="UP000006860">
    <property type="component" value="Chromosome"/>
</dbReference>
<dbReference type="AlphaFoldDB" id="F0SR45"/>
<gene>
    <name evidence="1" type="ordered locus">Plabr_3699</name>
</gene>
<evidence type="ECO:0000313" key="2">
    <source>
        <dbReference type="Proteomes" id="UP000006860"/>
    </source>
</evidence>
<dbReference type="EMBL" id="CP002546">
    <property type="protein sequence ID" value="ADY61292.1"/>
    <property type="molecule type" value="Genomic_DNA"/>
</dbReference>
<proteinExistence type="predicted"/>
<accession>F0SR45</accession>
<organism evidence="1 2">
    <name type="scientific">Rubinisphaera brasiliensis (strain ATCC 49424 / DSM 5305 / JCM 21570 / IAM 15109 / NBRC 103401 / IFAM 1448)</name>
    <name type="common">Planctomyces brasiliensis</name>
    <dbReference type="NCBI Taxonomy" id="756272"/>
    <lineage>
        <taxon>Bacteria</taxon>
        <taxon>Pseudomonadati</taxon>
        <taxon>Planctomycetota</taxon>
        <taxon>Planctomycetia</taxon>
        <taxon>Planctomycetales</taxon>
        <taxon>Planctomycetaceae</taxon>
        <taxon>Rubinisphaera</taxon>
    </lineage>
</organism>
<sequence>MPRCLLNAIVGIEAGNWNWPASVPPPASVSLTCGQTEMNRIDERFLKISRYSMPQMHQSHCDARHRGVLEKDARLGCCQGPSGCGSQAGHSFERAGCVSREGGKGRGSLFRPCASDWRRCDWPLGWGSLQYLRFAMFNKSTDDSDQGENRMLHSISVSQSGIADRCEAIVGSPDDMFQTAAGRKGIRRSTPDAAAKRRMQSLRDRQELIDEAYAAYWSL</sequence>
<keyword evidence="2" id="KW-1185">Reference proteome</keyword>
<dbReference type="HOGENOM" id="CLU_1260660_0_0_0"/>
<reference evidence="2" key="1">
    <citation type="submission" date="2011-02" db="EMBL/GenBank/DDBJ databases">
        <title>The complete genome of Planctomyces brasiliensis DSM 5305.</title>
        <authorList>
            <person name="Lucas S."/>
            <person name="Copeland A."/>
            <person name="Lapidus A."/>
            <person name="Bruce D."/>
            <person name="Goodwin L."/>
            <person name="Pitluck S."/>
            <person name="Kyrpides N."/>
            <person name="Mavromatis K."/>
            <person name="Pagani I."/>
            <person name="Ivanova N."/>
            <person name="Ovchinnikova G."/>
            <person name="Lu M."/>
            <person name="Detter J.C."/>
            <person name="Han C."/>
            <person name="Land M."/>
            <person name="Hauser L."/>
            <person name="Markowitz V."/>
            <person name="Cheng J.-F."/>
            <person name="Hugenholtz P."/>
            <person name="Woyke T."/>
            <person name="Wu D."/>
            <person name="Tindall B."/>
            <person name="Pomrenke H.G."/>
            <person name="Brambilla E."/>
            <person name="Klenk H.-P."/>
            <person name="Eisen J.A."/>
        </authorList>
    </citation>
    <scope>NUCLEOTIDE SEQUENCE [LARGE SCALE GENOMIC DNA]</scope>
    <source>
        <strain evidence="2">ATCC 49424 / DSM 5305 / JCM 21570 / NBRC 103401 / IFAM 1448</strain>
    </source>
</reference>